<protein>
    <submittedName>
        <fullName evidence="2">Uncharacterized protein</fullName>
    </submittedName>
</protein>
<proteinExistence type="predicted"/>
<feature type="region of interest" description="Disordered" evidence="1">
    <location>
        <begin position="1"/>
        <end position="108"/>
    </location>
</feature>
<dbReference type="EMBL" id="MN739361">
    <property type="protein sequence ID" value="QHT00956.1"/>
    <property type="molecule type" value="Genomic_DNA"/>
</dbReference>
<feature type="compositionally biased region" description="Basic residues" evidence="1">
    <location>
        <begin position="25"/>
        <end position="37"/>
    </location>
</feature>
<feature type="compositionally biased region" description="Basic and acidic residues" evidence="1">
    <location>
        <begin position="1"/>
        <end position="10"/>
    </location>
</feature>
<sequence length="237" mass="26823">MSRANKKNEEIESASSEEEVAVKKPAAKKALPKKAAAKPKAAPKKEVKKESVKEASEDEFSDIEVEDDETVANMEPETNDEVLVGTSKNQTSNNAHKQQMPTKRIDPATPVGELNVEQRINSLIDLAIETYNLPLKNRMLEIRREFTGKGKINNKPKQQYNNKAPVQQQQYNKSPNYGQNYRMMPETPNRDDYQMRPGPPMYNNNGRGQQRGGRGRGINNNPRRVPQDNDQDVYADV</sequence>
<feature type="region of interest" description="Disordered" evidence="1">
    <location>
        <begin position="149"/>
        <end position="237"/>
    </location>
</feature>
<evidence type="ECO:0000256" key="1">
    <source>
        <dbReference type="SAM" id="MobiDB-lite"/>
    </source>
</evidence>
<feature type="compositionally biased region" description="Polar residues" evidence="1">
    <location>
        <begin position="155"/>
        <end position="179"/>
    </location>
</feature>
<organism evidence="2">
    <name type="scientific">viral metagenome</name>
    <dbReference type="NCBI Taxonomy" id="1070528"/>
    <lineage>
        <taxon>unclassified sequences</taxon>
        <taxon>metagenomes</taxon>
        <taxon>organismal metagenomes</taxon>
    </lineage>
</organism>
<feature type="compositionally biased region" description="Polar residues" evidence="1">
    <location>
        <begin position="86"/>
        <end position="101"/>
    </location>
</feature>
<name>A0A6C0C8A4_9ZZZZ</name>
<reference evidence="2" key="1">
    <citation type="journal article" date="2020" name="Nature">
        <title>Giant virus diversity and host interactions through global metagenomics.</title>
        <authorList>
            <person name="Schulz F."/>
            <person name="Roux S."/>
            <person name="Paez-Espino D."/>
            <person name="Jungbluth S."/>
            <person name="Walsh D.A."/>
            <person name="Denef V.J."/>
            <person name="McMahon K.D."/>
            <person name="Konstantinidis K.T."/>
            <person name="Eloe-Fadrosh E.A."/>
            <person name="Kyrpides N.C."/>
            <person name="Woyke T."/>
        </authorList>
    </citation>
    <scope>NUCLEOTIDE SEQUENCE</scope>
    <source>
        <strain evidence="2">GVMAG-M-3300020192-26</strain>
    </source>
</reference>
<dbReference type="AlphaFoldDB" id="A0A6C0C8A4"/>
<evidence type="ECO:0000313" key="2">
    <source>
        <dbReference type="EMBL" id="QHT00956.1"/>
    </source>
</evidence>
<feature type="compositionally biased region" description="Basic and acidic residues" evidence="1">
    <location>
        <begin position="43"/>
        <end position="55"/>
    </location>
</feature>
<feature type="compositionally biased region" description="Acidic residues" evidence="1">
    <location>
        <begin position="56"/>
        <end position="70"/>
    </location>
</feature>
<accession>A0A6C0C8A4</accession>